<dbReference type="SUPFAM" id="SSF50494">
    <property type="entry name" value="Trypsin-like serine proteases"/>
    <property type="match status" value="1"/>
</dbReference>
<dbReference type="InterPro" id="IPR050430">
    <property type="entry name" value="Peptidase_S1"/>
</dbReference>
<dbReference type="CDD" id="cd00190">
    <property type="entry name" value="Tryp_SPc"/>
    <property type="match status" value="1"/>
</dbReference>
<evidence type="ECO:0000256" key="1">
    <source>
        <dbReference type="ARBA" id="ARBA00007664"/>
    </source>
</evidence>
<dbReference type="Pfam" id="PF00089">
    <property type="entry name" value="Trypsin"/>
    <property type="match status" value="1"/>
</dbReference>
<dbReference type="SMART" id="SM00020">
    <property type="entry name" value="Tryp_SPc"/>
    <property type="match status" value="1"/>
</dbReference>
<comment type="similarity">
    <text evidence="1">Belongs to the peptidase S1 family.</text>
</comment>
<dbReference type="GeneID" id="108559255"/>
<accession>A0ABM1MBK7</accession>
<dbReference type="InterPro" id="IPR033116">
    <property type="entry name" value="TRYPSIN_SER"/>
</dbReference>
<evidence type="ECO:0000256" key="3">
    <source>
        <dbReference type="ARBA" id="ARBA00022801"/>
    </source>
</evidence>
<evidence type="ECO:0000259" key="7">
    <source>
        <dbReference type="PROSITE" id="PS50240"/>
    </source>
</evidence>
<organism evidence="8 9">
    <name type="scientific">Nicrophorus vespilloides</name>
    <name type="common">Boreal carrion beetle</name>
    <dbReference type="NCBI Taxonomy" id="110193"/>
    <lineage>
        <taxon>Eukaryota</taxon>
        <taxon>Metazoa</taxon>
        <taxon>Ecdysozoa</taxon>
        <taxon>Arthropoda</taxon>
        <taxon>Hexapoda</taxon>
        <taxon>Insecta</taxon>
        <taxon>Pterygota</taxon>
        <taxon>Neoptera</taxon>
        <taxon>Endopterygota</taxon>
        <taxon>Coleoptera</taxon>
        <taxon>Polyphaga</taxon>
        <taxon>Staphyliniformia</taxon>
        <taxon>Silphidae</taxon>
        <taxon>Nicrophorinae</taxon>
        <taxon>Nicrophorus</taxon>
    </lineage>
</organism>
<dbReference type="InterPro" id="IPR001314">
    <property type="entry name" value="Peptidase_S1A"/>
</dbReference>
<reference evidence="9" key="1">
    <citation type="submission" date="2025-08" db="UniProtKB">
        <authorList>
            <consortium name="RefSeq"/>
        </authorList>
    </citation>
    <scope>IDENTIFICATION</scope>
    <source>
        <tissue evidence="9">Whole Larva</tissue>
    </source>
</reference>
<keyword evidence="4" id="KW-0720">Serine protease</keyword>
<dbReference type="InterPro" id="IPR043504">
    <property type="entry name" value="Peptidase_S1_PA_chymotrypsin"/>
</dbReference>
<keyword evidence="5" id="KW-1015">Disulfide bond</keyword>
<feature type="chain" id="PRO_5046844028" evidence="6">
    <location>
        <begin position="19"/>
        <end position="252"/>
    </location>
</feature>
<dbReference type="RefSeq" id="XP_017771957.1">
    <property type="nucleotide sequence ID" value="XM_017916468.1"/>
</dbReference>
<evidence type="ECO:0000256" key="6">
    <source>
        <dbReference type="SAM" id="SignalP"/>
    </source>
</evidence>
<feature type="domain" description="Peptidase S1" evidence="7">
    <location>
        <begin position="22"/>
        <end position="246"/>
    </location>
</feature>
<proteinExistence type="inferred from homology"/>
<protein>
    <submittedName>
        <fullName evidence="9">Trypsin-7-like</fullName>
    </submittedName>
</protein>
<feature type="signal peptide" evidence="6">
    <location>
        <begin position="1"/>
        <end position="18"/>
    </location>
</feature>
<evidence type="ECO:0000313" key="9">
    <source>
        <dbReference type="RefSeq" id="XP_017771957.1"/>
    </source>
</evidence>
<name>A0ABM1MBK7_NICVS</name>
<evidence type="ECO:0000256" key="4">
    <source>
        <dbReference type="ARBA" id="ARBA00022825"/>
    </source>
</evidence>
<evidence type="ECO:0000313" key="8">
    <source>
        <dbReference type="Proteomes" id="UP000695000"/>
    </source>
</evidence>
<dbReference type="InterPro" id="IPR009003">
    <property type="entry name" value="Peptidase_S1_PA"/>
</dbReference>
<dbReference type="PANTHER" id="PTHR24276:SF91">
    <property type="entry name" value="AT26814P-RELATED"/>
    <property type="match status" value="1"/>
</dbReference>
<dbReference type="InterPro" id="IPR001254">
    <property type="entry name" value="Trypsin_dom"/>
</dbReference>
<gene>
    <name evidence="9" type="primary">LOC108559255</name>
</gene>
<keyword evidence="2" id="KW-0645">Protease</keyword>
<keyword evidence="8" id="KW-1185">Reference proteome</keyword>
<keyword evidence="6" id="KW-0732">Signal</keyword>
<dbReference type="Proteomes" id="UP000695000">
    <property type="component" value="Unplaced"/>
</dbReference>
<dbReference type="PROSITE" id="PS50240">
    <property type="entry name" value="TRYPSIN_DOM"/>
    <property type="match status" value="1"/>
</dbReference>
<keyword evidence="3" id="KW-0378">Hydrolase</keyword>
<evidence type="ECO:0000256" key="5">
    <source>
        <dbReference type="ARBA" id="ARBA00023157"/>
    </source>
</evidence>
<sequence>MFSKTFLLVIFCIDGMYSKTRIIGGFQAVIDNYGYTVSLQFDDEHICGGAIVTPTMVTSGAHCIRYPKETYSVRVGSTYKDSGGRLYNTSKIIIHPEYNRRTADKDICLLFFKESLLFDWTVRMIALPDEDSKVRIGTTAVVTGWGSTKLNDPYSVSPTLKGVYVDVVSFAKCKALYPPNSITNSMICAGSRKPEDACSGDSGGPMVANGLLIGLVSWAFSCADVNYPGIYTSVSSVVDFIENNTNAMSRTQ</sequence>
<dbReference type="Gene3D" id="2.40.10.10">
    <property type="entry name" value="Trypsin-like serine proteases"/>
    <property type="match status" value="1"/>
</dbReference>
<dbReference type="PROSITE" id="PS00135">
    <property type="entry name" value="TRYPSIN_SER"/>
    <property type="match status" value="1"/>
</dbReference>
<dbReference type="PRINTS" id="PR00722">
    <property type="entry name" value="CHYMOTRYPSIN"/>
</dbReference>
<evidence type="ECO:0000256" key="2">
    <source>
        <dbReference type="ARBA" id="ARBA00022670"/>
    </source>
</evidence>
<dbReference type="PANTHER" id="PTHR24276">
    <property type="entry name" value="POLYSERASE-RELATED"/>
    <property type="match status" value="1"/>
</dbReference>